<evidence type="ECO:0000256" key="8">
    <source>
        <dbReference type="ARBA" id="ARBA00023136"/>
    </source>
</evidence>
<organism evidence="10 11">
    <name type="scientific">Micromonospora deserti</name>
    <dbReference type="NCBI Taxonomy" id="2070366"/>
    <lineage>
        <taxon>Bacteria</taxon>
        <taxon>Bacillati</taxon>
        <taxon>Actinomycetota</taxon>
        <taxon>Actinomycetes</taxon>
        <taxon>Micromonosporales</taxon>
        <taxon>Micromonosporaceae</taxon>
        <taxon>Micromonospora</taxon>
    </lineage>
</organism>
<dbReference type="AlphaFoldDB" id="A0A2W2CKP0"/>
<dbReference type="InterPro" id="IPR004485">
    <property type="entry name" value="Cobalamin_biosynth_CobD/CbiB"/>
</dbReference>
<evidence type="ECO:0000313" key="11">
    <source>
        <dbReference type="Proteomes" id="UP000248749"/>
    </source>
</evidence>
<comment type="subcellular location">
    <subcellularLocation>
        <location evidence="1 9">Cell membrane</location>
        <topology evidence="1 9">Multi-pass membrane protein</topology>
    </subcellularLocation>
</comment>
<evidence type="ECO:0000256" key="2">
    <source>
        <dbReference type="ARBA" id="ARBA00004953"/>
    </source>
</evidence>
<dbReference type="GO" id="GO:0009236">
    <property type="term" value="P:cobalamin biosynthetic process"/>
    <property type="evidence" value="ECO:0007669"/>
    <property type="project" value="UniProtKB-UniRule"/>
</dbReference>
<keyword evidence="11" id="KW-1185">Reference proteome</keyword>
<dbReference type="NCBIfam" id="NF002276">
    <property type="entry name" value="PRK01209.1-4"/>
    <property type="match status" value="1"/>
</dbReference>
<evidence type="ECO:0000256" key="7">
    <source>
        <dbReference type="ARBA" id="ARBA00022989"/>
    </source>
</evidence>
<comment type="function">
    <text evidence="9">Converts cobyric acid to cobinamide by the addition of aminopropanol on the F carboxylic group.</text>
</comment>
<keyword evidence="5 9" id="KW-0169">Cobalamin biosynthesis</keyword>
<evidence type="ECO:0000256" key="9">
    <source>
        <dbReference type="HAMAP-Rule" id="MF_00024"/>
    </source>
</evidence>
<evidence type="ECO:0000256" key="1">
    <source>
        <dbReference type="ARBA" id="ARBA00004651"/>
    </source>
</evidence>
<dbReference type="NCBIfam" id="TIGR00380">
    <property type="entry name" value="cobal_cbiB"/>
    <property type="match status" value="1"/>
</dbReference>
<comment type="similarity">
    <text evidence="3 9">Belongs to the CobD/CbiB family.</text>
</comment>
<keyword evidence="7 9" id="KW-1133">Transmembrane helix</keyword>
<reference evidence="10 11" key="1">
    <citation type="submission" date="2018-01" db="EMBL/GenBank/DDBJ databases">
        <title>Draft genome sequence of Salinispora sp. 13K206.</title>
        <authorList>
            <person name="Sahin N."/>
            <person name="Saygin H."/>
            <person name="Ay H."/>
        </authorList>
    </citation>
    <scope>NUCLEOTIDE SEQUENCE [LARGE SCALE GENOMIC DNA]</scope>
    <source>
        <strain evidence="10 11">13K206</strain>
    </source>
</reference>
<evidence type="ECO:0000256" key="3">
    <source>
        <dbReference type="ARBA" id="ARBA00006263"/>
    </source>
</evidence>
<dbReference type="OrthoDB" id="9811967at2"/>
<protein>
    <recommendedName>
        <fullName evidence="9">Cobalamin biosynthesis protein CobD</fullName>
    </recommendedName>
</protein>
<comment type="caution">
    <text evidence="10">The sequence shown here is derived from an EMBL/GenBank/DDBJ whole genome shotgun (WGS) entry which is preliminary data.</text>
</comment>
<evidence type="ECO:0000256" key="5">
    <source>
        <dbReference type="ARBA" id="ARBA00022573"/>
    </source>
</evidence>
<dbReference type="GO" id="GO:0015420">
    <property type="term" value="F:ABC-type vitamin B12 transporter activity"/>
    <property type="evidence" value="ECO:0007669"/>
    <property type="project" value="UniProtKB-UniRule"/>
</dbReference>
<dbReference type="PANTHER" id="PTHR34308">
    <property type="entry name" value="COBALAMIN BIOSYNTHESIS PROTEIN CBIB"/>
    <property type="match status" value="1"/>
</dbReference>
<dbReference type="UniPathway" id="UPA00148"/>
<dbReference type="HAMAP" id="MF_00024">
    <property type="entry name" value="CobD_CbiB"/>
    <property type="match status" value="1"/>
</dbReference>
<accession>A0A2W2CKP0</accession>
<proteinExistence type="inferred from homology"/>
<name>A0A2W2CKP0_9ACTN</name>
<dbReference type="RefSeq" id="WP_111134501.1">
    <property type="nucleotide sequence ID" value="NZ_POUB01000074.1"/>
</dbReference>
<keyword evidence="8 9" id="KW-0472">Membrane</keyword>
<dbReference type="GO" id="GO:0005886">
    <property type="term" value="C:plasma membrane"/>
    <property type="evidence" value="ECO:0007669"/>
    <property type="project" value="UniProtKB-SubCell"/>
</dbReference>
<comment type="pathway">
    <text evidence="2 9">Cofactor biosynthesis; adenosylcobalamin biosynthesis.</text>
</comment>
<evidence type="ECO:0000256" key="6">
    <source>
        <dbReference type="ARBA" id="ARBA00022692"/>
    </source>
</evidence>
<dbReference type="Pfam" id="PF03186">
    <property type="entry name" value="CobD_Cbib"/>
    <property type="match status" value="1"/>
</dbReference>
<comment type="caution">
    <text evidence="9">Lacks conserved residue(s) required for the propagation of feature annotation.</text>
</comment>
<evidence type="ECO:0000256" key="4">
    <source>
        <dbReference type="ARBA" id="ARBA00022475"/>
    </source>
</evidence>
<gene>
    <name evidence="9" type="primary">cobD</name>
    <name evidence="10" type="ORF">C1I99_13190</name>
</gene>
<dbReference type="GO" id="GO:0048472">
    <property type="term" value="F:threonine-phosphate decarboxylase activity"/>
    <property type="evidence" value="ECO:0007669"/>
    <property type="project" value="InterPro"/>
</dbReference>
<sequence>MRQATSVATAAGLIAGYALDALLGDPRRWHPVAGFGRAAGALEQRIHRPDRAAGTAFAVLAVGAPMLLGAAATVATRRRPVTRAALVAAGTWTVLGGRTLRHEAEVMGRALRDGDLPAARQRLGHLCGRDPSALDEPELARATVESVAENTSDAVVAPLLWGAVAGLPGLLGYRAANTLDAMVGHRSPRYARFGTPAARLDDLLNLAPSRLTGLLTIAVATAAQGDRKRAWRVWRRDRNDHPSPNAGQCEAAMAGVLGVRLGGRNVYFGRSEVRPFLGDGPRPEARHLKRAARISGAVGLAALGLAAAYPVTVGRLVQAVGRRGLAVVRGRRRAGGVSRAGGRGSGR</sequence>
<feature type="transmembrane region" description="Helical" evidence="9">
    <location>
        <begin position="52"/>
        <end position="75"/>
    </location>
</feature>
<dbReference type="PANTHER" id="PTHR34308:SF1">
    <property type="entry name" value="COBALAMIN BIOSYNTHESIS PROTEIN CBIB"/>
    <property type="match status" value="1"/>
</dbReference>
<keyword evidence="4 9" id="KW-1003">Cell membrane</keyword>
<evidence type="ECO:0000313" key="10">
    <source>
        <dbReference type="EMBL" id="PZF98510.1"/>
    </source>
</evidence>
<dbReference type="Proteomes" id="UP000248749">
    <property type="component" value="Unassembled WGS sequence"/>
</dbReference>
<keyword evidence="6 9" id="KW-0812">Transmembrane</keyword>
<dbReference type="EMBL" id="POUB01000074">
    <property type="protein sequence ID" value="PZF98510.1"/>
    <property type="molecule type" value="Genomic_DNA"/>
</dbReference>